<dbReference type="InterPro" id="IPR018392">
    <property type="entry name" value="LysM"/>
</dbReference>
<feature type="domain" description="LysM" evidence="2">
    <location>
        <begin position="679"/>
        <end position="728"/>
    </location>
</feature>
<name>A0A2U2DY63_9HYPH</name>
<evidence type="ECO:0000313" key="3">
    <source>
        <dbReference type="EMBL" id="PWE58275.1"/>
    </source>
</evidence>
<dbReference type="InterPro" id="IPR013783">
    <property type="entry name" value="Ig-like_fold"/>
</dbReference>
<dbReference type="AlphaFoldDB" id="A0A2U2DY63"/>
<evidence type="ECO:0000259" key="2">
    <source>
        <dbReference type="PROSITE" id="PS51782"/>
    </source>
</evidence>
<dbReference type="CDD" id="cd00118">
    <property type="entry name" value="LysM"/>
    <property type="match status" value="1"/>
</dbReference>
<dbReference type="Pfam" id="PF01476">
    <property type="entry name" value="LysM"/>
    <property type="match status" value="1"/>
</dbReference>
<feature type="region of interest" description="Disordered" evidence="1">
    <location>
        <begin position="32"/>
        <end position="63"/>
    </location>
</feature>
<dbReference type="Proteomes" id="UP000245252">
    <property type="component" value="Unassembled WGS sequence"/>
</dbReference>
<feature type="compositionally biased region" description="Polar residues" evidence="1">
    <location>
        <begin position="199"/>
        <end position="235"/>
    </location>
</feature>
<dbReference type="InterPro" id="IPR052196">
    <property type="entry name" value="Bact_Kbp"/>
</dbReference>
<organism evidence="3 4">
    <name type="scientific">Metarhizobium album</name>
    <dbReference type="NCBI Taxonomy" id="2182425"/>
    <lineage>
        <taxon>Bacteria</taxon>
        <taxon>Pseudomonadati</taxon>
        <taxon>Pseudomonadota</taxon>
        <taxon>Alphaproteobacteria</taxon>
        <taxon>Hyphomicrobiales</taxon>
        <taxon>Rhizobiaceae</taxon>
        <taxon>Metarhizobium</taxon>
    </lineage>
</organism>
<dbReference type="SMART" id="SM00257">
    <property type="entry name" value="LysM"/>
    <property type="match status" value="1"/>
</dbReference>
<accession>A0A2U2DY63</accession>
<dbReference type="Gene3D" id="2.60.40.10">
    <property type="entry name" value="Immunoglobulins"/>
    <property type="match status" value="1"/>
</dbReference>
<feature type="compositionally biased region" description="Polar residues" evidence="1">
    <location>
        <begin position="399"/>
        <end position="416"/>
    </location>
</feature>
<feature type="region of interest" description="Disordered" evidence="1">
    <location>
        <begin position="349"/>
        <end position="416"/>
    </location>
</feature>
<keyword evidence="4" id="KW-1185">Reference proteome</keyword>
<feature type="compositionally biased region" description="Polar residues" evidence="1">
    <location>
        <begin position="42"/>
        <end position="54"/>
    </location>
</feature>
<dbReference type="RefSeq" id="WP_109456793.1">
    <property type="nucleotide sequence ID" value="NZ_QFBC01000001.1"/>
</dbReference>
<feature type="compositionally biased region" description="Low complexity" evidence="1">
    <location>
        <begin position="357"/>
        <end position="369"/>
    </location>
</feature>
<dbReference type="PANTHER" id="PTHR34700">
    <property type="entry name" value="POTASSIUM BINDING PROTEIN KBP"/>
    <property type="match status" value="1"/>
</dbReference>
<sequence length="750" mass="77739">MKNNRAGLLALLVLVAAAALMVFFVLPRVTGDKQPAGDKASQIVSETAGNTAQDTKTEPEKQTPAVEDVATVTQKMGRLSADAIAATADLKALFIGGKAPEAQALAGAKAKAETTIRAIAEFELPAGLDATVTASLAKFRDGAAKALAILQALPVEPAAALEALNQLEGFLTGKPVETAEKTTRDASLPLTEDKPAAGTGTSNDAASDASQVSGQDSGQTSDQGSKQASGQTASDETVPAFDVLRVEPDGSTVIAGKAEPNTKLDILNGETVISSLSVDSTGDFAAVLDDPLPAGDHQLTLKATDKDGKTTVSEEVATVSIPKTESGELLAMITTPGKASRIITAPTEANTDAKPAQQQTQDNQQQDSQETAVGLPDLPAGSNDLSSSAPAIAVDDTASKTSGTSGEQAAITTKPQQQPQIKVTAVEIEGNKIFVAGTARSGATVAAYADEKLIGRSVTEPEGHFVVEGVMELAVGDHTIGVDMLDASGKPLVRASVPFNRPAGNITVAAQTPAAEEIVAQATTDVKFRRLRSDLATAYTLLRNLFANGRLPGGEELAAARSSTEIALKSLAEFRPALDAPDTFKTIATKTSESAGTALQALQAVPRDAKAMAAALDRVGALIADTLKFGDEIGEETAARPKPASESTTETANAEANSSAGAGGDPVVIAQAPLTESKNSVIIRRGDTLWQISRRVYGMGVRYTTIYVANREQINNPDRIRPGQIFGLPKDARPDSEELHRKRLHGDPLN</sequence>
<feature type="compositionally biased region" description="Basic and acidic residues" evidence="1">
    <location>
        <begin position="730"/>
        <end position="740"/>
    </location>
</feature>
<reference evidence="3 4" key="1">
    <citation type="submission" date="2018-05" db="EMBL/GenBank/DDBJ databases">
        <title>The draft genome of strain NS-104.</title>
        <authorList>
            <person name="Hang P."/>
            <person name="Jiang J."/>
        </authorList>
    </citation>
    <scope>NUCLEOTIDE SEQUENCE [LARGE SCALE GENOMIC DNA]</scope>
    <source>
        <strain evidence="3 4">NS-104</strain>
    </source>
</reference>
<protein>
    <submittedName>
        <fullName evidence="3">Peptidoglycan-binding protein LysM</fullName>
    </submittedName>
</protein>
<dbReference type="InterPro" id="IPR036779">
    <property type="entry name" value="LysM_dom_sf"/>
</dbReference>
<dbReference type="PROSITE" id="PS51782">
    <property type="entry name" value="LYSM"/>
    <property type="match status" value="1"/>
</dbReference>
<dbReference type="PANTHER" id="PTHR34700:SF4">
    <property type="entry name" value="PHAGE-LIKE ELEMENT PBSX PROTEIN XKDP"/>
    <property type="match status" value="1"/>
</dbReference>
<proteinExistence type="predicted"/>
<feature type="region of interest" description="Disordered" evidence="1">
    <location>
        <begin position="726"/>
        <end position="750"/>
    </location>
</feature>
<evidence type="ECO:0000256" key="1">
    <source>
        <dbReference type="SAM" id="MobiDB-lite"/>
    </source>
</evidence>
<gene>
    <name evidence="3" type="ORF">DEM27_03660</name>
</gene>
<dbReference type="Gene3D" id="3.10.350.10">
    <property type="entry name" value="LysM domain"/>
    <property type="match status" value="1"/>
</dbReference>
<evidence type="ECO:0000313" key="4">
    <source>
        <dbReference type="Proteomes" id="UP000245252"/>
    </source>
</evidence>
<comment type="caution">
    <text evidence="3">The sequence shown here is derived from an EMBL/GenBank/DDBJ whole genome shotgun (WGS) entry which is preliminary data.</text>
</comment>
<feature type="region of interest" description="Disordered" evidence="1">
    <location>
        <begin position="175"/>
        <end position="240"/>
    </location>
</feature>
<feature type="compositionally biased region" description="Low complexity" evidence="1">
    <location>
        <begin position="644"/>
        <end position="660"/>
    </location>
</feature>
<feature type="region of interest" description="Disordered" evidence="1">
    <location>
        <begin position="636"/>
        <end position="664"/>
    </location>
</feature>
<dbReference type="EMBL" id="QFBC01000001">
    <property type="protein sequence ID" value="PWE58275.1"/>
    <property type="molecule type" value="Genomic_DNA"/>
</dbReference>
<dbReference type="OrthoDB" id="370541at2"/>